<accession>A0ABC8QYR4</accession>
<protein>
    <submittedName>
        <fullName evidence="1">Uncharacterized protein</fullName>
    </submittedName>
</protein>
<evidence type="ECO:0000313" key="1">
    <source>
        <dbReference type="EMBL" id="CAK9136772.1"/>
    </source>
</evidence>
<name>A0ABC8QYR4_9AQUA</name>
<proteinExistence type="predicted"/>
<gene>
    <name evidence="1" type="ORF">ILEXP_LOCUS3779</name>
</gene>
<keyword evidence="2" id="KW-1185">Reference proteome</keyword>
<evidence type="ECO:0000313" key="2">
    <source>
        <dbReference type="Proteomes" id="UP001642360"/>
    </source>
</evidence>
<dbReference type="AlphaFoldDB" id="A0ABC8QYR4"/>
<reference evidence="1 2" key="1">
    <citation type="submission" date="2024-02" db="EMBL/GenBank/DDBJ databases">
        <authorList>
            <person name="Vignale AGUSTIN F."/>
            <person name="Sosa J E."/>
            <person name="Modenutti C."/>
        </authorList>
    </citation>
    <scope>NUCLEOTIDE SEQUENCE [LARGE SCALE GENOMIC DNA]</scope>
</reference>
<dbReference type="EMBL" id="CAUOFW020000779">
    <property type="protein sequence ID" value="CAK9136772.1"/>
    <property type="molecule type" value="Genomic_DNA"/>
</dbReference>
<sequence length="112" mass="12586">MSSKVPCLILIKSFHFLVYTNFYPRDIKACVKLKTNIKDKIDAKQRKDHESRYKETKLKMRSFVQLQVHFINAIGKSEGDELVEGSGGRTLIKSGNGCGAGVHETTGLSLER</sequence>
<organism evidence="1 2">
    <name type="scientific">Ilex paraguariensis</name>
    <name type="common">yerba mate</name>
    <dbReference type="NCBI Taxonomy" id="185542"/>
    <lineage>
        <taxon>Eukaryota</taxon>
        <taxon>Viridiplantae</taxon>
        <taxon>Streptophyta</taxon>
        <taxon>Embryophyta</taxon>
        <taxon>Tracheophyta</taxon>
        <taxon>Spermatophyta</taxon>
        <taxon>Magnoliopsida</taxon>
        <taxon>eudicotyledons</taxon>
        <taxon>Gunneridae</taxon>
        <taxon>Pentapetalae</taxon>
        <taxon>asterids</taxon>
        <taxon>campanulids</taxon>
        <taxon>Aquifoliales</taxon>
        <taxon>Aquifoliaceae</taxon>
        <taxon>Ilex</taxon>
    </lineage>
</organism>
<dbReference type="Proteomes" id="UP001642360">
    <property type="component" value="Unassembled WGS sequence"/>
</dbReference>
<comment type="caution">
    <text evidence="1">The sequence shown here is derived from an EMBL/GenBank/DDBJ whole genome shotgun (WGS) entry which is preliminary data.</text>
</comment>